<comment type="function">
    <text evidence="12 13">The RecF protein is involved in DNA metabolism; it is required for DNA replication and normal SOS inducibility. RecF binds preferentially to single-stranded, linear DNA. It also seems to bind ATP.</text>
</comment>
<dbReference type="GO" id="GO:0009432">
    <property type="term" value="P:SOS response"/>
    <property type="evidence" value="ECO:0007669"/>
    <property type="project" value="UniProtKB-UniRule"/>
</dbReference>
<name>A0A2K2F989_9CLOT</name>
<dbReference type="GO" id="GO:0005737">
    <property type="term" value="C:cytoplasm"/>
    <property type="evidence" value="ECO:0007669"/>
    <property type="project" value="UniProtKB-SubCell"/>
</dbReference>
<keyword evidence="11 12" id="KW-0742">SOS response</keyword>
<dbReference type="AlphaFoldDB" id="A0A2K2F989"/>
<dbReference type="InterPro" id="IPR042174">
    <property type="entry name" value="RecF_2"/>
</dbReference>
<dbReference type="CDD" id="cd03242">
    <property type="entry name" value="ABC_RecF"/>
    <property type="match status" value="1"/>
</dbReference>
<dbReference type="InterPro" id="IPR018078">
    <property type="entry name" value="DNA-binding_RecF_CS"/>
</dbReference>
<keyword evidence="4 12" id="KW-0963">Cytoplasm</keyword>
<dbReference type="Gene3D" id="3.40.50.300">
    <property type="entry name" value="P-loop containing nucleotide triphosphate hydrolases"/>
    <property type="match status" value="1"/>
</dbReference>
<feature type="domain" description="RecF/RecN/SMC N-terminal" evidence="14">
    <location>
        <begin position="2"/>
        <end position="351"/>
    </location>
</feature>
<reference evidence="15 16" key="1">
    <citation type="submission" date="2017-06" db="EMBL/GenBank/DDBJ databases">
        <title>Investigating the central metabolism of Clostridium thermosuccinogenes.</title>
        <authorList>
            <person name="Koendjbiharie J.G."/>
            <person name="van Kranenburg R."/>
        </authorList>
    </citation>
    <scope>NUCLEOTIDE SEQUENCE [LARGE SCALE GENOMIC DNA]</scope>
    <source>
        <strain evidence="15 16">DSM 5806</strain>
    </source>
</reference>
<dbReference type="GO" id="GO:0000731">
    <property type="term" value="P:DNA synthesis involved in DNA repair"/>
    <property type="evidence" value="ECO:0007669"/>
    <property type="project" value="TreeGrafter"/>
</dbReference>
<comment type="subcellular location">
    <subcellularLocation>
        <location evidence="1 12 13">Cytoplasm</location>
    </subcellularLocation>
</comment>
<accession>A0A2K2F989</accession>
<keyword evidence="16" id="KW-1185">Reference proteome</keyword>
<evidence type="ECO:0000313" key="16">
    <source>
        <dbReference type="Proteomes" id="UP000236151"/>
    </source>
</evidence>
<keyword evidence="9 12" id="KW-0238">DNA-binding</keyword>
<keyword evidence="8 12" id="KW-0067">ATP-binding</keyword>
<gene>
    <name evidence="12" type="primary">recF</name>
    <name evidence="15" type="ORF">CDQ84_17240</name>
</gene>
<dbReference type="InterPro" id="IPR003395">
    <property type="entry name" value="RecF/RecN/SMC_N"/>
</dbReference>
<evidence type="ECO:0000256" key="8">
    <source>
        <dbReference type="ARBA" id="ARBA00022840"/>
    </source>
</evidence>
<dbReference type="GO" id="GO:0003697">
    <property type="term" value="F:single-stranded DNA binding"/>
    <property type="evidence" value="ECO:0007669"/>
    <property type="project" value="UniProtKB-UniRule"/>
</dbReference>
<evidence type="ECO:0000256" key="4">
    <source>
        <dbReference type="ARBA" id="ARBA00022490"/>
    </source>
</evidence>
<evidence type="ECO:0000256" key="7">
    <source>
        <dbReference type="ARBA" id="ARBA00022763"/>
    </source>
</evidence>
<evidence type="ECO:0000259" key="14">
    <source>
        <dbReference type="Pfam" id="PF02463"/>
    </source>
</evidence>
<dbReference type="PROSITE" id="PS00618">
    <property type="entry name" value="RECF_2"/>
    <property type="match status" value="1"/>
</dbReference>
<evidence type="ECO:0000256" key="11">
    <source>
        <dbReference type="ARBA" id="ARBA00023236"/>
    </source>
</evidence>
<dbReference type="SUPFAM" id="SSF52540">
    <property type="entry name" value="P-loop containing nucleoside triphosphate hydrolases"/>
    <property type="match status" value="1"/>
</dbReference>
<evidence type="ECO:0000256" key="1">
    <source>
        <dbReference type="ARBA" id="ARBA00004496"/>
    </source>
</evidence>
<dbReference type="Proteomes" id="UP000236151">
    <property type="component" value="Unassembled WGS sequence"/>
</dbReference>
<proteinExistence type="inferred from homology"/>
<dbReference type="NCBIfam" id="TIGR00611">
    <property type="entry name" value="recf"/>
    <property type="match status" value="1"/>
</dbReference>
<dbReference type="PROSITE" id="PS00617">
    <property type="entry name" value="RECF_1"/>
    <property type="match status" value="1"/>
</dbReference>
<dbReference type="InterPro" id="IPR027417">
    <property type="entry name" value="P-loop_NTPase"/>
</dbReference>
<dbReference type="OrthoDB" id="9803889at2"/>
<dbReference type="PANTHER" id="PTHR32182">
    <property type="entry name" value="DNA REPLICATION AND REPAIR PROTEIN RECF"/>
    <property type="match status" value="1"/>
</dbReference>
<dbReference type="KEGG" id="cthd:CDO33_19770"/>
<dbReference type="InterPro" id="IPR001238">
    <property type="entry name" value="DNA-binding_RecF"/>
</dbReference>
<sequence>MYIKRLKLRNFRNYDHLDISFGKNFNILSGNNGQGKTNILEAIFMCAAARSHRTSKDQDMVMLGRESFLISLDFEREQIDKNIEISFSKTEKKKVRINGIPLKKIGGLMGNLNAVAFSPEDLLIIKEGPSERRRFVDITISQLKPSYFYDLQQYNRTLTQRNMLLKEIQNKRNLIDTLEIWNNNLATIGSRIIKTRYEFVKRLGKYAEENHSRITDGAEKLAIRYAPSVQIDENSSIEDIMLMFVRLLEKSMERELQKASTLYGPQRDDYEIFLNGGSIKLYGSQGQQRSAVLSMKLSEIDLILEETGEYPVLLLDDVMSELDGKRQLYLLKNLDGIQTFITCTDSGFFKDLPGSSASYYSIVSGTAKKE</sequence>
<protein>
    <recommendedName>
        <fullName evidence="3 12">DNA replication and repair protein RecF</fullName>
    </recommendedName>
</protein>
<evidence type="ECO:0000313" key="15">
    <source>
        <dbReference type="EMBL" id="PNT95324.1"/>
    </source>
</evidence>
<evidence type="ECO:0000256" key="12">
    <source>
        <dbReference type="HAMAP-Rule" id="MF_00365"/>
    </source>
</evidence>
<dbReference type="EMBL" id="NIOJ01000069">
    <property type="protein sequence ID" value="PNT95324.1"/>
    <property type="molecule type" value="Genomic_DNA"/>
</dbReference>
<evidence type="ECO:0000256" key="2">
    <source>
        <dbReference type="ARBA" id="ARBA00008016"/>
    </source>
</evidence>
<keyword evidence="5 12" id="KW-0235">DNA replication</keyword>
<dbReference type="GO" id="GO:0006260">
    <property type="term" value="P:DNA replication"/>
    <property type="evidence" value="ECO:0007669"/>
    <property type="project" value="UniProtKB-UniRule"/>
</dbReference>
<keyword evidence="10 12" id="KW-0234">DNA repair</keyword>
<comment type="similarity">
    <text evidence="2 12 13">Belongs to the RecF family.</text>
</comment>
<evidence type="ECO:0000256" key="10">
    <source>
        <dbReference type="ARBA" id="ARBA00023204"/>
    </source>
</evidence>
<dbReference type="GO" id="GO:0006302">
    <property type="term" value="P:double-strand break repair"/>
    <property type="evidence" value="ECO:0007669"/>
    <property type="project" value="TreeGrafter"/>
</dbReference>
<evidence type="ECO:0000256" key="9">
    <source>
        <dbReference type="ARBA" id="ARBA00023125"/>
    </source>
</evidence>
<comment type="caution">
    <text evidence="15">The sequence shown here is derived from an EMBL/GenBank/DDBJ whole genome shotgun (WGS) entry which is preliminary data.</text>
</comment>
<dbReference type="HAMAP" id="MF_00365">
    <property type="entry name" value="RecF"/>
    <property type="match status" value="1"/>
</dbReference>
<organism evidence="15 16">
    <name type="scientific">Clostridium thermosuccinogenes</name>
    <dbReference type="NCBI Taxonomy" id="84032"/>
    <lineage>
        <taxon>Bacteria</taxon>
        <taxon>Bacillati</taxon>
        <taxon>Bacillota</taxon>
        <taxon>Clostridia</taxon>
        <taxon>Eubacteriales</taxon>
        <taxon>Clostridiaceae</taxon>
        <taxon>Clostridium</taxon>
    </lineage>
</organism>
<dbReference type="Gene3D" id="1.20.1050.90">
    <property type="entry name" value="RecF/RecN/SMC, N-terminal domain"/>
    <property type="match status" value="1"/>
</dbReference>
<keyword evidence="6 12" id="KW-0547">Nucleotide-binding</keyword>
<evidence type="ECO:0000256" key="5">
    <source>
        <dbReference type="ARBA" id="ARBA00022705"/>
    </source>
</evidence>
<evidence type="ECO:0000256" key="6">
    <source>
        <dbReference type="ARBA" id="ARBA00022741"/>
    </source>
</evidence>
<evidence type="ECO:0000256" key="3">
    <source>
        <dbReference type="ARBA" id="ARBA00020170"/>
    </source>
</evidence>
<dbReference type="PANTHER" id="PTHR32182:SF0">
    <property type="entry name" value="DNA REPLICATION AND REPAIR PROTEIN RECF"/>
    <property type="match status" value="1"/>
</dbReference>
<keyword evidence="7 12" id="KW-0227">DNA damage</keyword>
<dbReference type="RefSeq" id="WP_103082985.1">
    <property type="nucleotide sequence ID" value="NZ_CP021850.1"/>
</dbReference>
<dbReference type="GO" id="GO:0005524">
    <property type="term" value="F:ATP binding"/>
    <property type="evidence" value="ECO:0007669"/>
    <property type="project" value="UniProtKB-UniRule"/>
</dbReference>
<evidence type="ECO:0000256" key="13">
    <source>
        <dbReference type="RuleBase" id="RU000578"/>
    </source>
</evidence>
<dbReference type="Pfam" id="PF02463">
    <property type="entry name" value="SMC_N"/>
    <property type="match status" value="1"/>
</dbReference>
<feature type="binding site" evidence="12">
    <location>
        <begin position="30"/>
        <end position="37"/>
    </location>
    <ligand>
        <name>ATP</name>
        <dbReference type="ChEBI" id="CHEBI:30616"/>
    </ligand>
</feature>